<gene>
    <name evidence="1" type="ORF">Tcan_14329</name>
</gene>
<reference evidence="1 2" key="1">
    <citation type="submission" date="2014-11" db="EMBL/GenBank/DDBJ databases">
        <title>Genetic blueprint of the zoonotic pathogen Toxocara canis.</title>
        <authorList>
            <person name="Zhu X.-Q."/>
            <person name="Korhonen P.K."/>
            <person name="Cai H."/>
            <person name="Young N.D."/>
            <person name="Nejsum P."/>
            <person name="von Samson-Himmelstjerna G."/>
            <person name="Boag P.R."/>
            <person name="Tan P."/>
            <person name="Li Q."/>
            <person name="Min J."/>
            <person name="Yang Y."/>
            <person name="Wang X."/>
            <person name="Fang X."/>
            <person name="Hall R.S."/>
            <person name="Hofmann A."/>
            <person name="Sternberg P.W."/>
            <person name="Jex A.R."/>
            <person name="Gasser R.B."/>
        </authorList>
    </citation>
    <scope>NUCLEOTIDE SEQUENCE [LARGE SCALE GENOMIC DNA]</scope>
    <source>
        <strain evidence="1">PN_DK_2014</strain>
    </source>
</reference>
<evidence type="ECO:0000313" key="2">
    <source>
        <dbReference type="Proteomes" id="UP000031036"/>
    </source>
</evidence>
<name>A0A0B2V1Q5_TOXCA</name>
<organism evidence="1 2">
    <name type="scientific">Toxocara canis</name>
    <name type="common">Canine roundworm</name>
    <dbReference type="NCBI Taxonomy" id="6265"/>
    <lineage>
        <taxon>Eukaryota</taxon>
        <taxon>Metazoa</taxon>
        <taxon>Ecdysozoa</taxon>
        <taxon>Nematoda</taxon>
        <taxon>Chromadorea</taxon>
        <taxon>Rhabditida</taxon>
        <taxon>Spirurina</taxon>
        <taxon>Ascaridomorpha</taxon>
        <taxon>Ascaridoidea</taxon>
        <taxon>Toxocaridae</taxon>
        <taxon>Toxocara</taxon>
    </lineage>
</organism>
<dbReference type="EMBL" id="JPKZ01002806">
    <property type="protein sequence ID" value="KHN74955.1"/>
    <property type="molecule type" value="Genomic_DNA"/>
</dbReference>
<dbReference type="Proteomes" id="UP000031036">
    <property type="component" value="Unassembled WGS sequence"/>
</dbReference>
<proteinExistence type="predicted"/>
<dbReference type="AlphaFoldDB" id="A0A0B2V1Q5"/>
<comment type="caution">
    <text evidence="1">The sequence shown here is derived from an EMBL/GenBank/DDBJ whole genome shotgun (WGS) entry which is preliminary data.</text>
</comment>
<sequence>MTLNASLTSDIDNLSQRDSAVQGEVQSALAGGVQSWRTFQATKIQDQLSFQAMKIQDQLSFQAVKNQDQLSFQAMKIRDQLYLHNGNERTTAVTKARAPIGITASRPL</sequence>
<protein>
    <submittedName>
        <fullName evidence="1">Uncharacterized protein</fullName>
    </submittedName>
</protein>
<evidence type="ECO:0000313" key="1">
    <source>
        <dbReference type="EMBL" id="KHN74955.1"/>
    </source>
</evidence>
<keyword evidence="2" id="KW-1185">Reference proteome</keyword>
<accession>A0A0B2V1Q5</accession>